<dbReference type="EMBL" id="JASJOT010000014">
    <property type="protein sequence ID" value="MDJ1495241.1"/>
    <property type="molecule type" value="Genomic_DNA"/>
</dbReference>
<sequence>MNKAFCQTLDLLTRLCNDSIQYTVTRISPKYVGVDRLSSPKNIISVEIGDEDMKLLKSIKRDEWITALHDTKKDWAANLLLYTLYEKDATTFIIIKTREKWVNTYKEEDIKFWEKILK</sequence>
<evidence type="ECO:0000313" key="1">
    <source>
        <dbReference type="EMBL" id="MDJ1495241.1"/>
    </source>
</evidence>
<proteinExistence type="predicted"/>
<protein>
    <submittedName>
        <fullName evidence="1">Uncharacterized protein</fullName>
    </submittedName>
</protein>
<dbReference type="RefSeq" id="WP_313999103.1">
    <property type="nucleotide sequence ID" value="NZ_JASJOT010000014.1"/>
</dbReference>
<gene>
    <name evidence="1" type="ORF">QNI19_20040</name>
</gene>
<comment type="caution">
    <text evidence="1">The sequence shown here is derived from an EMBL/GenBank/DDBJ whole genome shotgun (WGS) entry which is preliminary data.</text>
</comment>
<evidence type="ECO:0000313" key="2">
    <source>
        <dbReference type="Proteomes" id="UP001228581"/>
    </source>
</evidence>
<reference evidence="1 2" key="1">
    <citation type="submission" date="2023-05" db="EMBL/GenBank/DDBJ databases">
        <authorList>
            <person name="Zhang X."/>
        </authorList>
    </citation>
    <scope>NUCLEOTIDE SEQUENCE [LARGE SCALE GENOMIC DNA]</scope>
    <source>
        <strain evidence="1 2">DM2B3-1</strain>
    </source>
</reference>
<organism evidence="1 2">
    <name type="scientific">Xanthocytophaga flava</name>
    <dbReference type="NCBI Taxonomy" id="3048013"/>
    <lineage>
        <taxon>Bacteria</taxon>
        <taxon>Pseudomonadati</taxon>
        <taxon>Bacteroidota</taxon>
        <taxon>Cytophagia</taxon>
        <taxon>Cytophagales</taxon>
        <taxon>Rhodocytophagaceae</taxon>
        <taxon>Xanthocytophaga</taxon>
    </lineage>
</organism>
<dbReference type="Proteomes" id="UP001228581">
    <property type="component" value="Unassembled WGS sequence"/>
</dbReference>
<keyword evidence="2" id="KW-1185">Reference proteome</keyword>
<name>A0ABT7CNC0_9BACT</name>
<accession>A0ABT7CNC0</accession>